<feature type="transmembrane region" description="Helical" evidence="2">
    <location>
        <begin position="237"/>
        <end position="257"/>
    </location>
</feature>
<dbReference type="PANTHER" id="PTHR43685:SF2">
    <property type="entry name" value="GLYCOSYLTRANSFERASE 2-LIKE DOMAIN-CONTAINING PROTEIN"/>
    <property type="match status" value="1"/>
</dbReference>
<dbReference type="Gene3D" id="3.90.550.10">
    <property type="entry name" value="Spore Coat Polysaccharide Biosynthesis Protein SpsA, Chain A"/>
    <property type="match status" value="1"/>
</dbReference>
<dbReference type="RefSeq" id="WP_086793451.1">
    <property type="nucleotide sequence ID" value="NZ_BAAAHU010000003.1"/>
</dbReference>
<dbReference type="Proteomes" id="UP001501072">
    <property type="component" value="Unassembled WGS sequence"/>
</dbReference>
<keyword evidence="2" id="KW-0472">Membrane</keyword>
<dbReference type="InterPro" id="IPR029044">
    <property type="entry name" value="Nucleotide-diphossugar_trans"/>
</dbReference>
<protein>
    <recommendedName>
        <fullName evidence="3">Glycosyltransferase 2-like domain-containing protein</fullName>
    </recommendedName>
</protein>
<keyword evidence="5" id="KW-1185">Reference proteome</keyword>
<dbReference type="PANTHER" id="PTHR43685">
    <property type="entry name" value="GLYCOSYLTRANSFERASE"/>
    <property type="match status" value="1"/>
</dbReference>
<organism evidence="4 5">
    <name type="scientific">Streptomyces thermogriseus</name>
    <dbReference type="NCBI Taxonomy" id="75292"/>
    <lineage>
        <taxon>Bacteria</taxon>
        <taxon>Bacillati</taxon>
        <taxon>Actinomycetota</taxon>
        <taxon>Actinomycetes</taxon>
        <taxon>Kitasatosporales</taxon>
        <taxon>Streptomycetaceae</taxon>
        <taxon>Streptomyces</taxon>
    </lineage>
</organism>
<comment type="caution">
    <text evidence="4">The sequence shown here is derived from an EMBL/GenBank/DDBJ whole genome shotgun (WGS) entry which is preliminary data.</text>
</comment>
<dbReference type="CDD" id="cd00761">
    <property type="entry name" value="Glyco_tranf_GTA_type"/>
    <property type="match status" value="1"/>
</dbReference>
<keyword evidence="2" id="KW-1133">Transmembrane helix</keyword>
<dbReference type="InterPro" id="IPR050834">
    <property type="entry name" value="Glycosyltransf_2"/>
</dbReference>
<accession>A0ABN1STW4</accession>
<dbReference type="InterPro" id="IPR001173">
    <property type="entry name" value="Glyco_trans_2-like"/>
</dbReference>
<feature type="transmembrane region" description="Helical" evidence="2">
    <location>
        <begin position="263"/>
        <end position="285"/>
    </location>
</feature>
<dbReference type="Pfam" id="PF00535">
    <property type="entry name" value="Glycos_transf_2"/>
    <property type="match status" value="1"/>
</dbReference>
<gene>
    <name evidence="4" type="ORF">GCM10009564_05810</name>
</gene>
<keyword evidence="2" id="KW-0812">Transmembrane</keyword>
<evidence type="ECO:0000256" key="1">
    <source>
        <dbReference type="SAM" id="MobiDB-lite"/>
    </source>
</evidence>
<name>A0ABN1STW4_9ACTN</name>
<dbReference type="EMBL" id="BAAAHU010000003">
    <property type="protein sequence ID" value="GAA1004259.1"/>
    <property type="molecule type" value="Genomic_DNA"/>
</dbReference>
<proteinExistence type="predicted"/>
<reference evidence="4 5" key="1">
    <citation type="journal article" date="2019" name="Int. J. Syst. Evol. Microbiol.">
        <title>The Global Catalogue of Microorganisms (GCM) 10K type strain sequencing project: providing services to taxonomists for standard genome sequencing and annotation.</title>
        <authorList>
            <consortium name="The Broad Institute Genomics Platform"/>
            <consortium name="The Broad Institute Genome Sequencing Center for Infectious Disease"/>
            <person name="Wu L."/>
            <person name="Ma J."/>
        </authorList>
    </citation>
    <scope>NUCLEOTIDE SEQUENCE [LARGE SCALE GENOMIC DNA]</scope>
    <source>
        <strain evidence="4 5">JCM 11269</strain>
    </source>
</reference>
<feature type="region of interest" description="Disordered" evidence="1">
    <location>
        <begin position="333"/>
        <end position="357"/>
    </location>
</feature>
<feature type="domain" description="Glycosyltransferase 2-like" evidence="3">
    <location>
        <begin position="7"/>
        <end position="125"/>
    </location>
</feature>
<feature type="transmembrane region" description="Helical" evidence="2">
    <location>
        <begin position="292"/>
        <end position="320"/>
    </location>
</feature>
<evidence type="ECO:0000256" key="2">
    <source>
        <dbReference type="SAM" id="Phobius"/>
    </source>
</evidence>
<evidence type="ECO:0000313" key="4">
    <source>
        <dbReference type="EMBL" id="GAA1004259.1"/>
    </source>
</evidence>
<evidence type="ECO:0000259" key="3">
    <source>
        <dbReference type="Pfam" id="PF00535"/>
    </source>
</evidence>
<dbReference type="SUPFAM" id="SSF53448">
    <property type="entry name" value="Nucleotide-diphospho-sugar transferases"/>
    <property type="match status" value="1"/>
</dbReference>
<sequence length="357" mass="39475">MSRPLVSVVIPNYNYGNSIGLCIDAALQQTYSPLEVIVVDDHSTDDSLNIARRRDVTVLQTPRNSGVAVARNTGAAAARGEILFFVDSDVALRPDAVEKAVDELLAHPEYGAVCGIYEDEPLIRDSIVEECRVLQAYCWRMDSLGTVSFLFSSLTAIPRKVFQEVGPFNPRLRQTEEVDYGERMSARYQIRVTPHVLGRHDDDDKLLPLLRKLYRRARLRIPLFVQRRRFAKGFETASRSLAALAAFGAVATLPLALLHPAWLAVPAVLAGASFTGDLAMYRYVLKRRGWRFLTVFSAVAFATNVAISAGIAAGVVQWLLSPRFRRLYEPHWEETGPTGDGGGQIVGAPRHRPGTTA</sequence>
<evidence type="ECO:0000313" key="5">
    <source>
        <dbReference type="Proteomes" id="UP001501072"/>
    </source>
</evidence>